<comment type="subcellular location">
    <subcellularLocation>
        <location evidence="1">Membrane</location>
        <topology evidence="1">Single-pass membrane protein</topology>
    </subcellularLocation>
</comment>
<dbReference type="SUPFAM" id="SSF140478">
    <property type="entry name" value="LemA-like"/>
    <property type="match status" value="1"/>
</dbReference>
<dbReference type="InterPro" id="IPR007156">
    <property type="entry name" value="MamQ_LemA"/>
</dbReference>
<dbReference type="EMBL" id="BART01000500">
    <property type="protein sequence ID" value="GAG73013.1"/>
    <property type="molecule type" value="Genomic_DNA"/>
</dbReference>
<dbReference type="GO" id="GO:0016020">
    <property type="term" value="C:membrane"/>
    <property type="evidence" value="ECO:0007669"/>
    <property type="project" value="UniProtKB-SubCell"/>
</dbReference>
<protein>
    <recommendedName>
        <fullName evidence="8">LemA family protein</fullName>
    </recommendedName>
</protein>
<proteinExistence type="inferred from homology"/>
<dbReference type="InterPro" id="IPR023353">
    <property type="entry name" value="LemA-like_dom_sf"/>
</dbReference>
<feature type="transmembrane region" description="Helical" evidence="6">
    <location>
        <begin position="6"/>
        <end position="27"/>
    </location>
</feature>
<evidence type="ECO:0000256" key="3">
    <source>
        <dbReference type="ARBA" id="ARBA00022692"/>
    </source>
</evidence>
<comment type="caution">
    <text evidence="7">The sequence shown here is derived from an EMBL/GenBank/DDBJ whole genome shotgun (WGS) entry which is preliminary data.</text>
</comment>
<evidence type="ECO:0000256" key="6">
    <source>
        <dbReference type="SAM" id="Phobius"/>
    </source>
</evidence>
<evidence type="ECO:0000256" key="4">
    <source>
        <dbReference type="ARBA" id="ARBA00022989"/>
    </source>
</evidence>
<evidence type="ECO:0000256" key="1">
    <source>
        <dbReference type="ARBA" id="ARBA00004167"/>
    </source>
</evidence>
<evidence type="ECO:0000256" key="5">
    <source>
        <dbReference type="ARBA" id="ARBA00023136"/>
    </source>
</evidence>
<accession>X1AKK3</accession>
<dbReference type="Gene3D" id="1.20.1440.20">
    <property type="entry name" value="LemA-like domain"/>
    <property type="match status" value="1"/>
</dbReference>
<organism evidence="7">
    <name type="scientific">marine sediment metagenome</name>
    <dbReference type="NCBI Taxonomy" id="412755"/>
    <lineage>
        <taxon>unclassified sequences</taxon>
        <taxon>metagenomes</taxon>
        <taxon>ecological metagenomes</taxon>
    </lineage>
</organism>
<comment type="similarity">
    <text evidence="2">Belongs to the LemA family.</text>
</comment>
<sequence length="189" mass="21864">MLTGVVSLIAIIAGIIILLLFIGIGIYNSIVSLRNRVDNSWHQIDVQLRKRYDLIPNLVETVKGYARHERETLQNVINARKMGIDAKTVKEQAKAENMITGTLKSLFALSENYPNLKADQHFLKLMEQLNGIESNIAYTRQFYNDMIMRFNTRIQTFPGNIFARMFNFVSRDYFEIEEVSAREPVKVKF</sequence>
<keyword evidence="4 6" id="KW-1133">Transmembrane helix</keyword>
<reference evidence="7" key="1">
    <citation type="journal article" date="2014" name="Front. Microbiol.">
        <title>High frequency of phylogenetically diverse reductive dehalogenase-homologous genes in deep subseafloor sedimentary metagenomes.</title>
        <authorList>
            <person name="Kawai M."/>
            <person name="Futagami T."/>
            <person name="Toyoda A."/>
            <person name="Takaki Y."/>
            <person name="Nishi S."/>
            <person name="Hori S."/>
            <person name="Arai W."/>
            <person name="Tsubouchi T."/>
            <person name="Morono Y."/>
            <person name="Uchiyama I."/>
            <person name="Ito T."/>
            <person name="Fujiyama A."/>
            <person name="Inagaki F."/>
            <person name="Takami H."/>
        </authorList>
    </citation>
    <scope>NUCLEOTIDE SEQUENCE</scope>
    <source>
        <strain evidence="7">Expedition CK06-06</strain>
    </source>
</reference>
<evidence type="ECO:0008006" key="8">
    <source>
        <dbReference type="Google" id="ProtNLM"/>
    </source>
</evidence>
<dbReference type="PANTHER" id="PTHR34478">
    <property type="entry name" value="PROTEIN LEMA"/>
    <property type="match status" value="1"/>
</dbReference>
<keyword evidence="5 6" id="KW-0472">Membrane</keyword>
<name>X1AKK3_9ZZZZ</name>
<keyword evidence="3 6" id="KW-0812">Transmembrane</keyword>
<dbReference type="AlphaFoldDB" id="X1AKK3"/>
<evidence type="ECO:0000256" key="2">
    <source>
        <dbReference type="ARBA" id="ARBA00008854"/>
    </source>
</evidence>
<gene>
    <name evidence="7" type="ORF">S01H4_02334</name>
</gene>
<evidence type="ECO:0000313" key="7">
    <source>
        <dbReference type="EMBL" id="GAG73013.1"/>
    </source>
</evidence>
<dbReference type="Pfam" id="PF04011">
    <property type="entry name" value="LemA"/>
    <property type="match status" value="1"/>
</dbReference>
<dbReference type="PANTHER" id="PTHR34478:SF2">
    <property type="entry name" value="MEMBRANE PROTEIN"/>
    <property type="match status" value="1"/>
</dbReference>